<feature type="region of interest" description="Disordered" evidence="1">
    <location>
        <begin position="370"/>
        <end position="431"/>
    </location>
</feature>
<dbReference type="InterPro" id="IPR003347">
    <property type="entry name" value="JmjC_dom"/>
</dbReference>
<dbReference type="InterPro" id="IPR039367">
    <property type="entry name" value="Och1-like"/>
</dbReference>
<dbReference type="InterPro" id="IPR029044">
    <property type="entry name" value="Nucleotide-diphossugar_trans"/>
</dbReference>
<dbReference type="Proteomes" id="UP000626109">
    <property type="component" value="Unassembled WGS sequence"/>
</dbReference>
<dbReference type="EMBL" id="CAJNNW010025762">
    <property type="protein sequence ID" value="CAE8679395.1"/>
    <property type="molecule type" value="Genomic_DNA"/>
</dbReference>
<sequence>MGPLAIKAPASGGGDVLRCDGCGSWSASDFGAAGAKDSEFAEQWFCQDCWREWEKLQGPQLDEEEAQLDLLAASGCRPRRLPPTRPSSRGKLIRHWDAGRNCTSQGIILDGPLLVSGSVGDGLQLASFSLRFMQGLSNLTNSCDMEFRVRGVREAGPAFVLLYLSDLGQDVLGLSEEVLLNANVLGHPAWVSQWSELGEDLSEAVMPEGLKPRCQRTLLVQGPGSETVVRRDAQTFVGWDLLIDGSRLWRVFPPDFPLSILSAELGDLGAGIAHTSGCKVAELAAQQGFNFYEVIQEAGDLVLVPPGWWYQTCAEQKSLSVLGCHLPAGALKTVATALLPAEEIVKLEGRGNLSEQLQCLKAALESAYADRPAGDKPRRSCVHPLKKKHQQQQQQQQLQKQQQQAQQQQQQQQQQSAHPPQLEEAASDTGAEHTMGFPEQIRQLLFEEFRTLPSVGICVPEDAAFWSNDALRIFADSSGFLKPPRRFAVQPHCVQPLEDTWAASKSRCVEHSVSNLTAFIDQGDPDYPRVIWSYWAQGASQLPQFRRLCTMTWSVQNPGWRYVLLDSSKVFRFVDRQDLPEHWEQMGHEHAADAVRLALLSRWGGVWTDVGSICLKPLDAWVWDEVSRGSRGLGAFYYAYYGLVSGESSEYVENWFLAARRCHPFVIEWHATFLKAWHGKRHAEEVHKDPMFHGLDLAFLDKDQQRYLTMHLVFAKLVQEQEDMRRIWQEEMLLLRADDHVLGWMAGLNDREDVIRVWVYEADPQWVDTLTRNAPMIKFIGKFARGLDVQPLQQLIRRKNNLQQLLIHALQPAGGFIVAD</sequence>
<name>A0A813JLI4_POLGL</name>
<evidence type="ECO:0000313" key="3">
    <source>
        <dbReference type="EMBL" id="CAE8679395.1"/>
    </source>
</evidence>
<feature type="domain" description="JmjC" evidence="2">
    <location>
        <begin position="192"/>
        <end position="342"/>
    </location>
</feature>
<organism evidence="3 4">
    <name type="scientific">Polarella glacialis</name>
    <name type="common">Dinoflagellate</name>
    <dbReference type="NCBI Taxonomy" id="89957"/>
    <lineage>
        <taxon>Eukaryota</taxon>
        <taxon>Sar</taxon>
        <taxon>Alveolata</taxon>
        <taxon>Dinophyceae</taxon>
        <taxon>Suessiales</taxon>
        <taxon>Suessiaceae</taxon>
        <taxon>Polarella</taxon>
    </lineage>
</organism>
<protein>
    <recommendedName>
        <fullName evidence="2">JmjC domain-containing protein</fullName>
    </recommendedName>
</protein>
<evidence type="ECO:0000313" key="4">
    <source>
        <dbReference type="Proteomes" id="UP000626109"/>
    </source>
</evidence>
<dbReference type="SUPFAM" id="SSF53448">
    <property type="entry name" value="Nucleotide-diphospho-sugar transferases"/>
    <property type="match status" value="1"/>
</dbReference>
<dbReference type="Pfam" id="PF02373">
    <property type="entry name" value="JmjC"/>
    <property type="match status" value="1"/>
</dbReference>
<proteinExistence type="predicted"/>
<dbReference type="AlphaFoldDB" id="A0A813JLI4"/>
<comment type="caution">
    <text evidence="3">The sequence shown here is derived from an EMBL/GenBank/DDBJ whole genome shotgun (WGS) entry which is preliminary data.</text>
</comment>
<dbReference type="InterPro" id="IPR008441">
    <property type="entry name" value="AfumC-like_glycosyl_Trfase"/>
</dbReference>
<dbReference type="GO" id="GO:0000009">
    <property type="term" value="F:alpha-1,6-mannosyltransferase activity"/>
    <property type="evidence" value="ECO:0007669"/>
    <property type="project" value="InterPro"/>
</dbReference>
<dbReference type="Gene3D" id="3.90.550.20">
    <property type="match status" value="1"/>
</dbReference>
<evidence type="ECO:0000256" key="1">
    <source>
        <dbReference type="SAM" id="MobiDB-lite"/>
    </source>
</evidence>
<dbReference type="GO" id="GO:0006487">
    <property type="term" value="P:protein N-linked glycosylation"/>
    <property type="evidence" value="ECO:0007669"/>
    <property type="project" value="TreeGrafter"/>
</dbReference>
<dbReference type="PROSITE" id="PS51184">
    <property type="entry name" value="JMJC"/>
    <property type="match status" value="1"/>
</dbReference>
<accession>A0A813JLI4</accession>
<dbReference type="PANTHER" id="PTHR31834">
    <property type="entry name" value="INITIATION-SPECIFIC ALPHA-1,6-MANNOSYLTRANSFERASE"/>
    <property type="match status" value="1"/>
</dbReference>
<evidence type="ECO:0000259" key="2">
    <source>
        <dbReference type="PROSITE" id="PS51184"/>
    </source>
</evidence>
<dbReference type="Gene3D" id="2.60.120.650">
    <property type="entry name" value="Cupin"/>
    <property type="match status" value="1"/>
</dbReference>
<dbReference type="GO" id="GO:0000136">
    <property type="term" value="C:mannan polymerase complex"/>
    <property type="evidence" value="ECO:0007669"/>
    <property type="project" value="TreeGrafter"/>
</dbReference>
<feature type="compositionally biased region" description="Low complexity" evidence="1">
    <location>
        <begin position="391"/>
        <end position="415"/>
    </location>
</feature>
<dbReference type="SUPFAM" id="SSF51197">
    <property type="entry name" value="Clavaminate synthase-like"/>
    <property type="match status" value="1"/>
</dbReference>
<reference evidence="3" key="1">
    <citation type="submission" date="2021-02" db="EMBL/GenBank/DDBJ databases">
        <authorList>
            <person name="Dougan E. K."/>
            <person name="Rhodes N."/>
            <person name="Thang M."/>
            <person name="Chan C."/>
        </authorList>
    </citation>
    <scope>NUCLEOTIDE SEQUENCE</scope>
</reference>
<gene>
    <name evidence="3" type="ORF">PGLA2088_LOCUS21338</name>
</gene>
<dbReference type="PANTHER" id="PTHR31834:SF9">
    <property type="entry name" value="INITIATION-SPECIFIC ALPHA-1,6-MANNOSYLTRANSFERASE"/>
    <property type="match status" value="1"/>
</dbReference>
<dbReference type="Pfam" id="PF05704">
    <property type="entry name" value="Caps_synth"/>
    <property type="match status" value="1"/>
</dbReference>
<feature type="compositionally biased region" description="Basic residues" evidence="1">
    <location>
        <begin position="379"/>
        <end position="390"/>
    </location>
</feature>